<reference evidence="2 3" key="1">
    <citation type="submission" date="2018-09" db="EMBL/GenBank/DDBJ databases">
        <authorList>
            <person name="Wang Z."/>
        </authorList>
    </citation>
    <scope>NUCLEOTIDE SEQUENCE [LARGE SCALE GENOMIC DNA]</scope>
    <source>
        <strain evidence="2 3">ALS 81</strain>
    </source>
</reference>
<dbReference type="RefSeq" id="WP_120356406.1">
    <property type="nucleotide sequence ID" value="NZ_RAQO01000010.1"/>
</dbReference>
<keyword evidence="3" id="KW-1185">Reference proteome</keyword>
<organism evidence="2 3">
    <name type="scientific">Alginatibacterium sediminis</name>
    <dbReference type="NCBI Taxonomy" id="2164068"/>
    <lineage>
        <taxon>Bacteria</taxon>
        <taxon>Pseudomonadati</taxon>
        <taxon>Pseudomonadota</taxon>
        <taxon>Gammaproteobacteria</taxon>
        <taxon>Alteromonadales</taxon>
        <taxon>Alteromonadaceae</taxon>
        <taxon>Alginatibacterium</taxon>
    </lineage>
</organism>
<keyword evidence="1" id="KW-0472">Membrane</keyword>
<evidence type="ECO:0000313" key="2">
    <source>
        <dbReference type="EMBL" id="RKF13696.1"/>
    </source>
</evidence>
<keyword evidence="1" id="KW-0812">Transmembrane</keyword>
<keyword evidence="1" id="KW-1133">Transmembrane helix</keyword>
<dbReference type="EMBL" id="RAQO01000010">
    <property type="protein sequence ID" value="RKF13696.1"/>
    <property type="molecule type" value="Genomic_DNA"/>
</dbReference>
<proteinExistence type="predicted"/>
<evidence type="ECO:0000256" key="1">
    <source>
        <dbReference type="SAM" id="Phobius"/>
    </source>
</evidence>
<dbReference type="OrthoDB" id="238366at2"/>
<name>A0A420E6B9_9ALTE</name>
<gene>
    <name evidence="2" type="ORF">DBZ36_18160</name>
</gene>
<feature type="transmembrane region" description="Helical" evidence="1">
    <location>
        <begin position="65"/>
        <end position="83"/>
    </location>
</feature>
<feature type="transmembrane region" description="Helical" evidence="1">
    <location>
        <begin position="30"/>
        <end position="53"/>
    </location>
</feature>
<comment type="caution">
    <text evidence="2">The sequence shown here is derived from an EMBL/GenBank/DDBJ whole genome shotgun (WGS) entry which is preliminary data.</text>
</comment>
<evidence type="ECO:0000313" key="3">
    <source>
        <dbReference type="Proteomes" id="UP000286482"/>
    </source>
</evidence>
<accession>A0A420E6B9</accession>
<protein>
    <submittedName>
        <fullName evidence="2">Uncharacterized protein</fullName>
    </submittedName>
</protein>
<sequence length="141" mass="15479">MNDLVEKLRVVVRAEFALLKSEARRTRSQLVLSGLTIGCVLLAIVALNVGMYFHFTGASVERDAALSVLLINVIIALIPWFLAQRIKPGPEEDILIEIRDKTALSLEKSASDIFSPSKALSLSSPLLGLVMQTFNKTKSKK</sequence>
<dbReference type="AlphaFoldDB" id="A0A420E6B9"/>
<dbReference type="Proteomes" id="UP000286482">
    <property type="component" value="Unassembled WGS sequence"/>
</dbReference>